<name>E3H203_ROTDC</name>
<accession>E3H203</accession>
<proteinExistence type="predicted"/>
<dbReference type="Proteomes" id="UP000000387">
    <property type="component" value="Chromosome"/>
</dbReference>
<sequence length="104" mass="11801">MFVKTVSKDKNGQWGKALGNFKNAISTGKWKSGFPTDHREDSSQEYAANQFVKFLDLIYYSPQRHLNDHDPADILEAKAMVSLAITLCQMLHDGVIYKINPVEK</sequence>
<dbReference type="HOGENOM" id="CLU_2248116_0_0_11"/>
<protein>
    <submittedName>
        <fullName evidence="1">Uncharacterized protein</fullName>
    </submittedName>
</protein>
<dbReference type="AlphaFoldDB" id="E3H203"/>
<dbReference type="KEGG" id="rdn:HMPREF0733_11856"/>
<evidence type="ECO:0000313" key="1">
    <source>
        <dbReference type="EMBL" id="ADP41313.1"/>
    </source>
</evidence>
<dbReference type="RefSeq" id="WP_013399006.1">
    <property type="nucleotide sequence ID" value="NC_014643.1"/>
</dbReference>
<organism evidence="1 2">
    <name type="scientific">Rothia dentocariosa (strain ATCC 17931 / CDC X599 / XDIA)</name>
    <dbReference type="NCBI Taxonomy" id="762948"/>
    <lineage>
        <taxon>Bacteria</taxon>
        <taxon>Bacillati</taxon>
        <taxon>Actinomycetota</taxon>
        <taxon>Actinomycetes</taxon>
        <taxon>Micrococcales</taxon>
        <taxon>Micrococcaceae</taxon>
        <taxon>Rothia</taxon>
    </lineage>
</organism>
<evidence type="ECO:0000313" key="2">
    <source>
        <dbReference type="Proteomes" id="UP000000387"/>
    </source>
</evidence>
<reference evidence="2" key="1">
    <citation type="submission" date="2010-10" db="EMBL/GenBank/DDBJ databases">
        <title>The complete genome of Rothia dentocariosa ATCC 17931.</title>
        <authorList>
            <person name="Muzny D."/>
            <person name="Qin X."/>
            <person name="Buhay C."/>
            <person name="Dugan-Rocha S."/>
            <person name="Ding Y."/>
            <person name="Chen G."/>
            <person name="Hawes A."/>
            <person name="Holder M."/>
            <person name="Jhangiani S."/>
            <person name="Johnson A."/>
            <person name="Khan Z."/>
            <person name="Li Z."/>
            <person name="Liu W."/>
            <person name="Liu X."/>
            <person name="Perez L."/>
            <person name="Shen H."/>
            <person name="Wang Q."/>
            <person name="Watt J."/>
            <person name="Xi L."/>
            <person name="Xin Y."/>
            <person name="Zhou J."/>
            <person name="Deng J."/>
            <person name="Jiang H."/>
            <person name="Liu Y."/>
            <person name="Qu J."/>
            <person name="Song X.-Z."/>
            <person name="Zhang L."/>
            <person name="Villasana D."/>
            <person name="Johnson A."/>
            <person name="Liu J."/>
            <person name="Liyanage D."/>
            <person name="Lorensuhewa L."/>
            <person name="Robinson T."/>
            <person name="Song A."/>
            <person name="Song B.-B."/>
            <person name="Dinh H."/>
            <person name="Thornton R."/>
            <person name="Coyle M."/>
            <person name="Francisco L."/>
            <person name="Jackson L."/>
            <person name="Javaid M."/>
            <person name="Korchina V."/>
            <person name="Kovar C."/>
            <person name="Mata R."/>
            <person name="Mathew T."/>
            <person name="Ngo R."/>
            <person name="Nguyen L."/>
            <person name="Nguyen N."/>
            <person name="Okwuonu G."/>
            <person name="Ongeri F."/>
            <person name="Pham C."/>
            <person name="Simmons D."/>
            <person name="Wilczek-Boney K."/>
            <person name="Hale W."/>
            <person name="Jakkamsetti A."/>
            <person name="Pham P."/>
            <person name="Ruth R."/>
            <person name="San Lucas F."/>
            <person name="Warren J."/>
            <person name="Zhang J."/>
            <person name="Zhao Z."/>
            <person name="Zhou C."/>
            <person name="Zhu D."/>
            <person name="Lee S."/>
            <person name="Bess C."/>
            <person name="Blankenburg K."/>
            <person name="Forbes L."/>
            <person name="Fu Q."/>
            <person name="Gubbala S."/>
            <person name="Hirani K."/>
            <person name="Jayaseelan J.C."/>
            <person name="Lara F."/>
            <person name="Munidasa M."/>
            <person name="Palculict T."/>
            <person name="Patil S."/>
            <person name="Pu L.-L."/>
            <person name="Saada N."/>
            <person name="Tang L."/>
            <person name="Weissenberger G."/>
            <person name="Zhu Y."/>
            <person name="Hemphill L."/>
            <person name="Shang Y."/>
            <person name="Youmans B."/>
            <person name="Ayvaz T."/>
            <person name="Ross M."/>
            <person name="Santibanez J."/>
            <person name="Aqrawi P."/>
            <person name="Gross S."/>
            <person name="Joshi V."/>
            <person name="Fowler G."/>
            <person name="Nazareth L."/>
            <person name="Reid J."/>
            <person name="Worley K."/>
            <person name="Petrosino J."/>
            <person name="Highlander S."/>
            <person name="Gibbs R."/>
        </authorList>
    </citation>
    <scope>NUCLEOTIDE SEQUENCE [LARGE SCALE GENOMIC DNA]</scope>
    <source>
        <strain evidence="2">ATCC 17931 / CDC X599 / XDIA</strain>
    </source>
</reference>
<dbReference type="GeneID" id="29743629"/>
<dbReference type="EMBL" id="CP002280">
    <property type="protein sequence ID" value="ADP41313.1"/>
    <property type="molecule type" value="Genomic_DNA"/>
</dbReference>
<gene>
    <name evidence="1" type="ordered locus">HMPREF0733_11856</name>
</gene>